<accession>A0A481ZC17</accession>
<reference evidence="1" key="1">
    <citation type="journal article" date="2019" name="MBio">
        <title>Virus Genomes from Deep Sea Sediments Expand the Ocean Megavirome and Support Independent Origins of Viral Gigantism.</title>
        <authorList>
            <person name="Backstrom D."/>
            <person name="Yutin N."/>
            <person name="Jorgensen S.L."/>
            <person name="Dharamshi J."/>
            <person name="Homa F."/>
            <person name="Zaremba-Niedwiedzka K."/>
            <person name="Spang A."/>
            <person name="Wolf Y.I."/>
            <person name="Koonin E.V."/>
            <person name="Ettema T.J."/>
        </authorList>
    </citation>
    <scope>NUCLEOTIDE SEQUENCE</scope>
</reference>
<sequence length="123" mass="14068">MNLTEQMAIANNFMEQFDNCQRGSAEKSTAFLALMDYVICDTLFSQISSVLREQAEEKLDEALNIGLISQDNYNYYSAENSPEMSDSKMMNYSLEKGLITEEQYDYYMAEIGPEVSDCKVDDE</sequence>
<dbReference type="EMBL" id="MK500588">
    <property type="protein sequence ID" value="QBK92882.1"/>
    <property type="molecule type" value="Genomic_DNA"/>
</dbReference>
<gene>
    <name evidence="1" type="ORF">LCPAC403_00160</name>
</gene>
<proteinExistence type="predicted"/>
<name>A0A481ZC17_9VIRU</name>
<protein>
    <submittedName>
        <fullName evidence="1">Uncharacterized protein</fullName>
    </submittedName>
</protein>
<organism evidence="1">
    <name type="scientific">Pithovirus LCPAC403</name>
    <dbReference type="NCBI Taxonomy" id="2506596"/>
    <lineage>
        <taxon>Viruses</taxon>
        <taxon>Pithoviruses</taxon>
    </lineage>
</organism>
<evidence type="ECO:0000313" key="1">
    <source>
        <dbReference type="EMBL" id="QBK92882.1"/>
    </source>
</evidence>